<dbReference type="SUPFAM" id="SSF48403">
    <property type="entry name" value="Ankyrin repeat"/>
    <property type="match status" value="1"/>
</dbReference>
<dbReference type="EMBL" id="JBHUOZ010000001">
    <property type="protein sequence ID" value="MFD2918583.1"/>
    <property type="molecule type" value="Genomic_DNA"/>
</dbReference>
<evidence type="ECO:0000259" key="2">
    <source>
        <dbReference type="Pfam" id="PF10077"/>
    </source>
</evidence>
<dbReference type="PROSITE" id="PS50297">
    <property type="entry name" value="ANK_REP_REGION"/>
    <property type="match status" value="1"/>
</dbReference>
<reference evidence="4" key="1">
    <citation type="journal article" date="2019" name="Int. J. Syst. Evol. Microbiol.">
        <title>The Global Catalogue of Microorganisms (GCM) 10K type strain sequencing project: providing services to taxonomists for standard genome sequencing and annotation.</title>
        <authorList>
            <consortium name="The Broad Institute Genomics Platform"/>
            <consortium name="The Broad Institute Genome Sequencing Center for Infectious Disease"/>
            <person name="Wu L."/>
            <person name="Ma J."/>
        </authorList>
    </citation>
    <scope>NUCLEOTIDE SEQUENCE [LARGE SCALE GENOMIC DNA]</scope>
    <source>
        <strain evidence="4">KCTC 23299</strain>
    </source>
</reference>
<keyword evidence="1" id="KW-0040">ANK repeat</keyword>
<keyword evidence="4" id="KW-1185">Reference proteome</keyword>
<sequence length="252" mass="28614">MTDSISFFAPGDDAAMLAAYKDAQDNFKYFWRELSWEYRRIIPALDMAAVKVAFMQQIPGEEEPLVEHMWVNDINFDGDTISGVLINSPNELTNIEEGDEVAVPLNQISDWLIICEGQPYGGYTLQVMRAQMDDEEREEHDTAWGLQFPDNGAVYVVRNQLTEPQNLEEHPMSKNMEEKFLEFLQQHPAEISNADEQGYTLLHNETIAGNKTSVALLLQHGADKNARTGSGKTALDFARQLNWQHLLPLLQN</sequence>
<feature type="repeat" description="ANK" evidence="1">
    <location>
        <begin position="197"/>
        <end position="229"/>
    </location>
</feature>
<name>A0ABW5ZZY2_9BACT</name>
<gene>
    <name evidence="3" type="ORF">ACFS6H_02605</name>
</gene>
<evidence type="ECO:0000313" key="3">
    <source>
        <dbReference type="EMBL" id="MFD2918583.1"/>
    </source>
</evidence>
<dbReference type="InterPro" id="IPR036770">
    <property type="entry name" value="Ankyrin_rpt-contain_sf"/>
</dbReference>
<dbReference type="Proteomes" id="UP001597511">
    <property type="component" value="Unassembled WGS sequence"/>
</dbReference>
<evidence type="ECO:0000256" key="1">
    <source>
        <dbReference type="PROSITE-ProRule" id="PRU00023"/>
    </source>
</evidence>
<dbReference type="InterPro" id="IPR018756">
    <property type="entry name" value="DUF2314"/>
</dbReference>
<protein>
    <submittedName>
        <fullName evidence="3">DUF2314 domain-containing protein</fullName>
    </submittedName>
</protein>
<dbReference type="Gene3D" id="1.25.40.20">
    <property type="entry name" value="Ankyrin repeat-containing domain"/>
    <property type="match status" value="1"/>
</dbReference>
<evidence type="ECO:0000313" key="4">
    <source>
        <dbReference type="Proteomes" id="UP001597511"/>
    </source>
</evidence>
<organism evidence="3 4">
    <name type="scientific">Terrimonas rubra</name>
    <dbReference type="NCBI Taxonomy" id="1035890"/>
    <lineage>
        <taxon>Bacteria</taxon>
        <taxon>Pseudomonadati</taxon>
        <taxon>Bacteroidota</taxon>
        <taxon>Chitinophagia</taxon>
        <taxon>Chitinophagales</taxon>
        <taxon>Chitinophagaceae</taxon>
        <taxon>Terrimonas</taxon>
    </lineage>
</organism>
<dbReference type="Pfam" id="PF10077">
    <property type="entry name" value="DUF2314"/>
    <property type="match status" value="1"/>
</dbReference>
<dbReference type="InterPro" id="IPR002110">
    <property type="entry name" value="Ankyrin_rpt"/>
</dbReference>
<dbReference type="PROSITE" id="PS50088">
    <property type="entry name" value="ANK_REPEAT"/>
    <property type="match status" value="1"/>
</dbReference>
<proteinExistence type="predicted"/>
<accession>A0ABW5ZZY2</accession>
<comment type="caution">
    <text evidence="3">The sequence shown here is derived from an EMBL/GenBank/DDBJ whole genome shotgun (WGS) entry which is preliminary data.</text>
</comment>
<feature type="domain" description="DUF2314" evidence="2">
    <location>
        <begin position="13"/>
        <end position="148"/>
    </location>
</feature>
<dbReference type="RefSeq" id="WP_386094924.1">
    <property type="nucleotide sequence ID" value="NZ_JBHUOZ010000001.1"/>
</dbReference>